<gene>
    <name evidence="2" type="ORF">CHIRRI_LOCUS1003</name>
</gene>
<protein>
    <submittedName>
        <fullName evidence="2">Uncharacterized protein</fullName>
    </submittedName>
</protein>
<organism evidence="2 3">
    <name type="scientific">Chironomus riparius</name>
    <dbReference type="NCBI Taxonomy" id="315576"/>
    <lineage>
        <taxon>Eukaryota</taxon>
        <taxon>Metazoa</taxon>
        <taxon>Ecdysozoa</taxon>
        <taxon>Arthropoda</taxon>
        <taxon>Hexapoda</taxon>
        <taxon>Insecta</taxon>
        <taxon>Pterygota</taxon>
        <taxon>Neoptera</taxon>
        <taxon>Endopterygota</taxon>
        <taxon>Diptera</taxon>
        <taxon>Nematocera</taxon>
        <taxon>Chironomoidea</taxon>
        <taxon>Chironomidae</taxon>
        <taxon>Chironominae</taxon>
        <taxon>Chironomus</taxon>
    </lineage>
</organism>
<keyword evidence="3" id="KW-1185">Reference proteome</keyword>
<sequence>MIMLKSKKEIGDYCCRCKKDFCHEDRIVLARNLKFFHFNCYSKKNYFYRLINSVETYFIWHESKVVIAELNDSLKKSTALLILNKKDKSTETEAGGGDTQIEMQLEVSKPMENPKKEETQNQAYGTVIDVKFDTPKIEEEQNQTFETTMDATLDDERVNELTSSLIEIRDEVEVLKSQIVRFEKKQDNDEQIIIQLEKALQRYRRNVIELNRQNYFLRQESVIFHQKLASENECQEASSKHS</sequence>
<dbReference type="EMBL" id="OU895877">
    <property type="protein sequence ID" value="CAG9798018.1"/>
    <property type="molecule type" value="Genomic_DNA"/>
</dbReference>
<dbReference type="Proteomes" id="UP001153620">
    <property type="component" value="Chromosome 1"/>
</dbReference>
<keyword evidence="1" id="KW-0175">Coiled coil</keyword>
<feature type="coiled-coil region" evidence="1">
    <location>
        <begin position="158"/>
        <end position="220"/>
    </location>
</feature>
<evidence type="ECO:0000256" key="1">
    <source>
        <dbReference type="SAM" id="Coils"/>
    </source>
</evidence>
<name>A0A9N9WNH9_9DIPT</name>
<reference evidence="2" key="2">
    <citation type="submission" date="2022-10" db="EMBL/GenBank/DDBJ databases">
        <authorList>
            <consortium name="ENA_rothamsted_submissions"/>
            <consortium name="culmorum"/>
            <person name="King R."/>
        </authorList>
    </citation>
    <scope>NUCLEOTIDE SEQUENCE</scope>
</reference>
<accession>A0A9N9WNH9</accession>
<evidence type="ECO:0000313" key="2">
    <source>
        <dbReference type="EMBL" id="CAG9798018.1"/>
    </source>
</evidence>
<evidence type="ECO:0000313" key="3">
    <source>
        <dbReference type="Proteomes" id="UP001153620"/>
    </source>
</evidence>
<dbReference type="AlphaFoldDB" id="A0A9N9WNH9"/>
<reference evidence="2" key="1">
    <citation type="submission" date="2022-01" db="EMBL/GenBank/DDBJ databases">
        <authorList>
            <person name="King R."/>
        </authorList>
    </citation>
    <scope>NUCLEOTIDE SEQUENCE</scope>
</reference>
<proteinExistence type="predicted"/>